<accession>A0A6I1GDF6</accession>
<evidence type="ECO:0000313" key="2">
    <source>
        <dbReference type="EMBL" id="KAB7789670.1"/>
    </source>
</evidence>
<keyword evidence="1" id="KW-1133">Transmembrane helix</keyword>
<organism evidence="2 3">
    <name type="scientific">Bifidobacterium leontopitheci</name>
    <dbReference type="NCBI Taxonomy" id="2650774"/>
    <lineage>
        <taxon>Bacteria</taxon>
        <taxon>Bacillati</taxon>
        <taxon>Actinomycetota</taxon>
        <taxon>Actinomycetes</taxon>
        <taxon>Bifidobacteriales</taxon>
        <taxon>Bifidobacteriaceae</taxon>
        <taxon>Bifidobacterium</taxon>
    </lineage>
</organism>
<evidence type="ECO:0000313" key="3">
    <source>
        <dbReference type="Proteomes" id="UP000441772"/>
    </source>
</evidence>
<keyword evidence="1" id="KW-0812">Transmembrane</keyword>
<dbReference type="EMBL" id="WBVT01000036">
    <property type="protein sequence ID" value="KAB7789670.1"/>
    <property type="molecule type" value="Genomic_DNA"/>
</dbReference>
<name>A0A6I1GDF6_9BIFI</name>
<feature type="transmembrane region" description="Helical" evidence="1">
    <location>
        <begin position="6"/>
        <end position="30"/>
    </location>
</feature>
<dbReference type="Proteomes" id="UP000441772">
    <property type="component" value="Unassembled WGS sequence"/>
</dbReference>
<keyword evidence="3" id="KW-1185">Reference proteome</keyword>
<reference evidence="2 3" key="1">
    <citation type="submission" date="2019-09" db="EMBL/GenBank/DDBJ databases">
        <title>Characterization of the phylogenetic diversity of two novel species belonging to the genus Bifidobacterium: Bifidobacterium cebidarum sp. nov. and Bifidobacterium leontopitheci sp. nov.</title>
        <authorList>
            <person name="Lugli G.A."/>
            <person name="Duranti S."/>
            <person name="Milani C."/>
            <person name="Turroni F."/>
            <person name="Ventura M."/>
        </authorList>
    </citation>
    <scope>NUCLEOTIDE SEQUENCE [LARGE SCALE GENOMIC DNA]</scope>
    <source>
        <strain evidence="2 3">LMG 31471</strain>
    </source>
</reference>
<dbReference type="RefSeq" id="WP_152235214.1">
    <property type="nucleotide sequence ID" value="NZ_JBHSKZ010000063.1"/>
</dbReference>
<gene>
    <name evidence="2" type="ORF">F7D09_1804</name>
</gene>
<evidence type="ECO:0000256" key="1">
    <source>
        <dbReference type="SAM" id="Phobius"/>
    </source>
</evidence>
<keyword evidence="1" id="KW-0472">Membrane</keyword>
<proteinExistence type="predicted"/>
<dbReference type="AlphaFoldDB" id="A0A6I1GDF6"/>
<comment type="caution">
    <text evidence="2">The sequence shown here is derived from an EMBL/GenBank/DDBJ whole genome shotgun (WGS) entry which is preliminary data.</text>
</comment>
<sequence length="220" mass="22942">MSFSEAPVLWIVWIILLALCGGAAIAGLVVGIRVAKERKAGAGDDAEVSGPADGSAASAGTMYISGTFGGGRPVAWTGRKALDAALSCGATYIGLIQGDGSSVTTVSSGWGRERVSGTDGLAQAAAKFHVPVPTQVEPFSTAYDRAILTLMDRPLYGHHVRVYLLRYAEPYEGTQYDAPRHRNLYALVVALDAGLPGTVESTLTRVDNARSFAHFGSGLG</sequence>
<protein>
    <submittedName>
        <fullName evidence="2">Uncharacterized protein</fullName>
    </submittedName>
</protein>